<protein>
    <submittedName>
        <fullName evidence="2">Phage shock protein G</fullName>
    </submittedName>
</protein>
<feature type="transmembrane region" description="Helical" evidence="1">
    <location>
        <begin position="7"/>
        <end position="36"/>
    </location>
</feature>
<comment type="caution">
    <text evidence="2">The sequence shown here is derived from an EMBL/GenBank/DDBJ whole genome shotgun (WGS) entry which is preliminary data.</text>
</comment>
<dbReference type="AlphaFoldDB" id="A0A395TGY4"/>
<accession>A0A395TGY4</accession>
<keyword evidence="1" id="KW-1133">Transmembrane helix</keyword>
<organism evidence="2 3">
    <name type="scientific">Vibrio cholerae</name>
    <dbReference type="NCBI Taxonomy" id="666"/>
    <lineage>
        <taxon>Bacteria</taxon>
        <taxon>Pseudomonadati</taxon>
        <taxon>Pseudomonadota</taxon>
        <taxon>Gammaproteobacteria</taxon>
        <taxon>Vibrionales</taxon>
        <taxon>Vibrionaceae</taxon>
        <taxon>Vibrio</taxon>
    </lineage>
</organism>
<keyword evidence="1" id="KW-0472">Membrane</keyword>
<dbReference type="EMBL" id="MCBA01000181">
    <property type="protein sequence ID" value="RGP83542.1"/>
    <property type="molecule type" value="Genomic_DNA"/>
</dbReference>
<name>A0A395TGY4_VIBCL</name>
<evidence type="ECO:0000256" key="1">
    <source>
        <dbReference type="SAM" id="Phobius"/>
    </source>
</evidence>
<dbReference type="InterPro" id="IPR014318">
    <property type="entry name" value="Phageshock_PspG"/>
</dbReference>
<sequence length="74" mass="8331">MMFELIFIFVFAATLLVTGITLMSVFGAMALAFLIMALFGMLGIVLKLLPWLLPWLLVVLVVIWLMRDKAKASR</sequence>
<dbReference type="Proteomes" id="UP000266701">
    <property type="component" value="Unassembled WGS sequence"/>
</dbReference>
<proteinExistence type="predicted"/>
<evidence type="ECO:0000313" key="3">
    <source>
        <dbReference type="Proteomes" id="UP000266701"/>
    </source>
</evidence>
<reference evidence="2 3" key="1">
    <citation type="journal article" date="2017" name="Emerg. Infect. Dis.">
        <title>Carbapenemase VCC-1-Producing Vibrio cholerae in Coastal Waters of Germany.</title>
        <authorList>
            <person name="Hammerl J.A."/>
            <person name="Jackel C."/>
            <person name="Bortolaia V."/>
            <person name="Schwartz K."/>
            <person name="Bier N."/>
            <person name="Hendriksen R.S."/>
            <person name="Guerra B."/>
            <person name="Strauch E."/>
        </authorList>
    </citation>
    <scope>NUCLEOTIDE SEQUENCE [LARGE SCALE GENOMIC DNA]</scope>
    <source>
        <strain evidence="2 3">VN-2825</strain>
    </source>
</reference>
<evidence type="ECO:0000313" key="2">
    <source>
        <dbReference type="EMBL" id="RGP83542.1"/>
    </source>
</evidence>
<feature type="transmembrane region" description="Helical" evidence="1">
    <location>
        <begin position="48"/>
        <end position="66"/>
    </location>
</feature>
<gene>
    <name evidence="2" type="ORF">BC353_17210</name>
</gene>
<dbReference type="Pfam" id="PF09583">
    <property type="entry name" value="Phageshock_PspG"/>
    <property type="match status" value="1"/>
</dbReference>
<keyword evidence="1" id="KW-0812">Transmembrane</keyword>